<evidence type="ECO:0000313" key="3">
    <source>
        <dbReference type="EMBL" id="GAA4786507.1"/>
    </source>
</evidence>
<dbReference type="Gene3D" id="3.40.50.150">
    <property type="entry name" value="Vaccinia Virus protein VP39"/>
    <property type="match status" value="1"/>
</dbReference>
<evidence type="ECO:0000256" key="1">
    <source>
        <dbReference type="SAM" id="MobiDB-lite"/>
    </source>
</evidence>
<keyword evidence="3" id="KW-0808">Transferase</keyword>
<dbReference type="GO" id="GO:0032259">
    <property type="term" value="P:methylation"/>
    <property type="evidence" value="ECO:0007669"/>
    <property type="project" value="UniProtKB-KW"/>
</dbReference>
<accession>A0ABP9AWS4</accession>
<feature type="compositionally biased region" description="Basic and acidic residues" evidence="1">
    <location>
        <begin position="240"/>
        <end position="253"/>
    </location>
</feature>
<dbReference type="EMBL" id="BAABIG010000007">
    <property type="protein sequence ID" value="GAA4786507.1"/>
    <property type="molecule type" value="Genomic_DNA"/>
</dbReference>
<gene>
    <name evidence="3" type="ORF">GCM10023220_08200</name>
</gene>
<keyword evidence="4" id="KW-1185">Reference proteome</keyword>
<dbReference type="Proteomes" id="UP001501265">
    <property type="component" value="Unassembled WGS sequence"/>
</dbReference>
<proteinExistence type="predicted"/>
<protein>
    <submittedName>
        <fullName evidence="3">Class I SAM-dependent methyltransferase</fullName>
    </submittedName>
</protein>
<feature type="region of interest" description="Disordered" evidence="1">
    <location>
        <begin position="234"/>
        <end position="253"/>
    </location>
</feature>
<sequence>MTGAAWDAFWSALPAEPGAALWDSSPRLTAARHLPLFSGHADPSLPLLDVGCGSGRQTRWLGRHFPRVVGVDIAEAAVRLAAASHPAPNVDYRRADLLDQDSVAALRAELGDVNVYMRGVLHQLAPDQRARMLTTLRLLLGGAGVLFAQELTERTGWYVAELLAGGAELPKTAGLAAHFDFGARVAPTEDGRLRLLFEGNGFDVVGDGDIALHTTERTADGRPLELPTRYLVARASARPRHPEETVSDTRRRP</sequence>
<dbReference type="GO" id="GO:0008168">
    <property type="term" value="F:methyltransferase activity"/>
    <property type="evidence" value="ECO:0007669"/>
    <property type="project" value="UniProtKB-KW"/>
</dbReference>
<dbReference type="SUPFAM" id="SSF53335">
    <property type="entry name" value="S-adenosyl-L-methionine-dependent methyltransferases"/>
    <property type="match status" value="1"/>
</dbReference>
<comment type="caution">
    <text evidence="3">The sequence shown here is derived from an EMBL/GenBank/DDBJ whole genome shotgun (WGS) entry which is preliminary data.</text>
</comment>
<name>A0ABP9AWS4_9ACTN</name>
<reference evidence="4" key="1">
    <citation type="journal article" date="2019" name="Int. J. Syst. Evol. Microbiol.">
        <title>The Global Catalogue of Microorganisms (GCM) 10K type strain sequencing project: providing services to taxonomists for standard genome sequencing and annotation.</title>
        <authorList>
            <consortium name="The Broad Institute Genomics Platform"/>
            <consortium name="The Broad Institute Genome Sequencing Center for Infectious Disease"/>
            <person name="Wu L."/>
            <person name="Ma J."/>
        </authorList>
    </citation>
    <scope>NUCLEOTIDE SEQUENCE [LARGE SCALE GENOMIC DNA]</scope>
    <source>
        <strain evidence="4">JCM 18081</strain>
    </source>
</reference>
<dbReference type="InterPro" id="IPR041698">
    <property type="entry name" value="Methyltransf_25"/>
</dbReference>
<feature type="domain" description="Methyltransferase" evidence="2">
    <location>
        <begin position="48"/>
        <end position="140"/>
    </location>
</feature>
<keyword evidence="3" id="KW-0489">Methyltransferase</keyword>
<organism evidence="3 4">
    <name type="scientific">Streptomyces ziwulingensis</name>
    <dbReference type="NCBI Taxonomy" id="1045501"/>
    <lineage>
        <taxon>Bacteria</taxon>
        <taxon>Bacillati</taxon>
        <taxon>Actinomycetota</taxon>
        <taxon>Actinomycetes</taxon>
        <taxon>Kitasatosporales</taxon>
        <taxon>Streptomycetaceae</taxon>
        <taxon>Streptomyces</taxon>
    </lineage>
</organism>
<evidence type="ECO:0000259" key="2">
    <source>
        <dbReference type="Pfam" id="PF13649"/>
    </source>
</evidence>
<dbReference type="Pfam" id="PF13649">
    <property type="entry name" value="Methyltransf_25"/>
    <property type="match status" value="1"/>
</dbReference>
<dbReference type="CDD" id="cd02440">
    <property type="entry name" value="AdoMet_MTases"/>
    <property type="match status" value="1"/>
</dbReference>
<dbReference type="RefSeq" id="WP_345617464.1">
    <property type="nucleotide sequence ID" value="NZ_BAABIG010000007.1"/>
</dbReference>
<evidence type="ECO:0000313" key="4">
    <source>
        <dbReference type="Proteomes" id="UP001501265"/>
    </source>
</evidence>
<dbReference type="InterPro" id="IPR029063">
    <property type="entry name" value="SAM-dependent_MTases_sf"/>
</dbReference>